<organism evidence="2 3">
    <name type="scientific">Diploptera punctata</name>
    <name type="common">Pacific beetle cockroach</name>
    <dbReference type="NCBI Taxonomy" id="6984"/>
    <lineage>
        <taxon>Eukaryota</taxon>
        <taxon>Metazoa</taxon>
        <taxon>Ecdysozoa</taxon>
        <taxon>Arthropoda</taxon>
        <taxon>Hexapoda</taxon>
        <taxon>Insecta</taxon>
        <taxon>Pterygota</taxon>
        <taxon>Neoptera</taxon>
        <taxon>Polyneoptera</taxon>
        <taxon>Dictyoptera</taxon>
        <taxon>Blattodea</taxon>
        <taxon>Blaberoidea</taxon>
        <taxon>Blaberidae</taxon>
        <taxon>Diplopterinae</taxon>
        <taxon>Diploptera</taxon>
    </lineage>
</organism>
<evidence type="ECO:0000256" key="1">
    <source>
        <dbReference type="SAM" id="MobiDB-lite"/>
    </source>
</evidence>
<dbReference type="EMBL" id="JASPKZ010000801">
    <property type="protein sequence ID" value="KAJ9599545.1"/>
    <property type="molecule type" value="Genomic_DNA"/>
</dbReference>
<evidence type="ECO:0000313" key="2">
    <source>
        <dbReference type="EMBL" id="KAJ9599545.1"/>
    </source>
</evidence>
<name>A0AAD8EQL9_DIPPU</name>
<sequence>MSVSNRMSTDLHSCVWVRRSNVHQPLCHENDVMSSGEEHQKTTFRRVRKCRVHSR</sequence>
<dbReference type="Proteomes" id="UP001233999">
    <property type="component" value="Unassembled WGS sequence"/>
</dbReference>
<dbReference type="AlphaFoldDB" id="A0AAD8EQL9"/>
<feature type="compositionally biased region" description="Basic residues" evidence="1">
    <location>
        <begin position="42"/>
        <end position="55"/>
    </location>
</feature>
<feature type="region of interest" description="Disordered" evidence="1">
    <location>
        <begin position="33"/>
        <end position="55"/>
    </location>
</feature>
<accession>A0AAD8EQL9</accession>
<protein>
    <submittedName>
        <fullName evidence="2">Uncharacterized protein</fullName>
    </submittedName>
</protein>
<evidence type="ECO:0000313" key="3">
    <source>
        <dbReference type="Proteomes" id="UP001233999"/>
    </source>
</evidence>
<reference evidence="2" key="2">
    <citation type="submission" date="2023-05" db="EMBL/GenBank/DDBJ databases">
        <authorList>
            <person name="Fouks B."/>
        </authorList>
    </citation>
    <scope>NUCLEOTIDE SEQUENCE</scope>
    <source>
        <strain evidence="2">Stay&amp;Tobe</strain>
        <tissue evidence="2">Testes</tissue>
    </source>
</reference>
<keyword evidence="3" id="KW-1185">Reference proteome</keyword>
<comment type="caution">
    <text evidence="2">The sequence shown here is derived from an EMBL/GenBank/DDBJ whole genome shotgun (WGS) entry which is preliminary data.</text>
</comment>
<proteinExistence type="predicted"/>
<feature type="non-terminal residue" evidence="2">
    <location>
        <position position="1"/>
    </location>
</feature>
<gene>
    <name evidence="2" type="ORF">L9F63_009972</name>
</gene>
<reference evidence="2" key="1">
    <citation type="journal article" date="2023" name="IScience">
        <title>Live-bearing cockroach genome reveals convergent evolutionary mechanisms linked to viviparity in insects and beyond.</title>
        <authorList>
            <person name="Fouks B."/>
            <person name="Harrison M.C."/>
            <person name="Mikhailova A.A."/>
            <person name="Marchal E."/>
            <person name="English S."/>
            <person name="Carruthers M."/>
            <person name="Jennings E.C."/>
            <person name="Chiamaka E.L."/>
            <person name="Frigard R.A."/>
            <person name="Pippel M."/>
            <person name="Attardo G.M."/>
            <person name="Benoit J.B."/>
            <person name="Bornberg-Bauer E."/>
            <person name="Tobe S.S."/>
        </authorList>
    </citation>
    <scope>NUCLEOTIDE SEQUENCE</scope>
    <source>
        <strain evidence="2">Stay&amp;Tobe</strain>
    </source>
</reference>